<comment type="caution">
    <text evidence="1">The sequence shown here is derived from an EMBL/GenBank/DDBJ whole genome shotgun (WGS) entry which is preliminary data.</text>
</comment>
<dbReference type="AlphaFoldDB" id="A0AAV1R994"/>
<reference evidence="1 2" key="1">
    <citation type="submission" date="2024-01" db="EMBL/GenBank/DDBJ databases">
        <authorList>
            <person name="Waweru B."/>
        </authorList>
    </citation>
    <scope>NUCLEOTIDE SEQUENCE [LARGE SCALE GENOMIC DNA]</scope>
</reference>
<evidence type="ECO:0000313" key="2">
    <source>
        <dbReference type="Proteomes" id="UP001314170"/>
    </source>
</evidence>
<accession>A0AAV1R994</accession>
<dbReference type="Proteomes" id="UP001314170">
    <property type="component" value="Unassembled WGS sequence"/>
</dbReference>
<protein>
    <submittedName>
        <fullName evidence="1">Uncharacterized protein</fullName>
    </submittedName>
</protein>
<gene>
    <name evidence="1" type="ORF">DCAF_LOCUS8357</name>
</gene>
<proteinExistence type="predicted"/>
<dbReference type="EMBL" id="CAWUPB010000913">
    <property type="protein sequence ID" value="CAK7331220.1"/>
    <property type="molecule type" value="Genomic_DNA"/>
</dbReference>
<organism evidence="1 2">
    <name type="scientific">Dovyalis caffra</name>
    <dbReference type="NCBI Taxonomy" id="77055"/>
    <lineage>
        <taxon>Eukaryota</taxon>
        <taxon>Viridiplantae</taxon>
        <taxon>Streptophyta</taxon>
        <taxon>Embryophyta</taxon>
        <taxon>Tracheophyta</taxon>
        <taxon>Spermatophyta</taxon>
        <taxon>Magnoliopsida</taxon>
        <taxon>eudicotyledons</taxon>
        <taxon>Gunneridae</taxon>
        <taxon>Pentapetalae</taxon>
        <taxon>rosids</taxon>
        <taxon>fabids</taxon>
        <taxon>Malpighiales</taxon>
        <taxon>Salicaceae</taxon>
        <taxon>Flacourtieae</taxon>
        <taxon>Dovyalis</taxon>
    </lineage>
</organism>
<sequence>MHYFSPPSSSGPFLPAPEVALSYERNSYDILVADNFHLVMDACPNKDTFCKTMKLYQMEKVLRVARTASKHLQAKLNVGRQSSHTHIYVTELVEILKPIS</sequence>
<name>A0AAV1R994_9ROSI</name>
<keyword evidence="2" id="KW-1185">Reference proteome</keyword>
<evidence type="ECO:0000313" key="1">
    <source>
        <dbReference type="EMBL" id="CAK7331220.1"/>
    </source>
</evidence>